<gene>
    <name evidence="1" type="ORF">GSLYS_00020147001</name>
</gene>
<evidence type="ECO:0000313" key="1">
    <source>
        <dbReference type="EMBL" id="CAL1546770.1"/>
    </source>
</evidence>
<sequence>MACAAAKPTNQSQVSQVKLFITSFSDEFYSERDLIRKEILPVLRLWCDSRKLTLVENFIKWGGRHPDQRNVAELERLQTSIENSYFSSIMPIFINITR</sequence>
<organism evidence="1 2">
    <name type="scientific">Lymnaea stagnalis</name>
    <name type="common">Great pond snail</name>
    <name type="synonym">Helix stagnalis</name>
    <dbReference type="NCBI Taxonomy" id="6523"/>
    <lineage>
        <taxon>Eukaryota</taxon>
        <taxon>Metazoa</taxon>
        <taxon>Spiralia</taxon>
        <taxon>Lophotrochozoa</taxon>
        <taxon>Mollusca</taxon>
        <taxon>Gastropoda</taxon>
        <taxon>Heterobranchia</taxon>
        <taxon>Euthyneura</taxon>
        <taxon>Panpulmonata</taxon>
        <taxon>Hygrophila</taxon>
        <taxon>Lymnaeoidea</taxon>
        <taxon>Lymnaeidae</taxon>
        <taxon>Lymnaea</taxon>
    </lineage>
</organism>
<protein>
    <submittedName>
        <fullName evidence="1">Uncharacterized protein</fullName>
    </submittedName>
</protein>
<accession>A0AAV2IIV2</accession>
<evidence type="ECO:0000313" key="2">
    <source>
        <dbReference type="Proteomes" id="UP001497497"/>
    </source>
</evidence>
<dbReference type="EMBL" id="CAXITT010000853">
    <property type="protein sequence ID" value="CAL1546770.1"/>
    <property type="molecule type" value="Genomic_DNA"/>
</dbReference>
<dbReference type="Proteomes" id="UP001497497">
    <property type="component" value="Unassembled WGS sequence"/>
</dbReference>
<comment type="caution">
    <text evidence="1">The sequence shown here is derived from an EMBL/GenBank/DDBJ whole genome shotgun (WGS) entry which is preliminary data.</text>
</comment>
<proteinExistence type="predicted"/>
<keyword evidence="2" id="KW-1185">Reference proteome</keyword>
<dbReference type="AlphaFoldDB" id="A0AAV2IIV2"/>
<reference evidence="1 2" key="1">
    <citation type="submission" date="2024-04" db="EMBL/GenBank/DDBJ databases">
        <authorList>
            <consortium name="Genoscope - CEA"/>
            <person name="William W."/>
        </authorList>
    </citation>
    <scope>NUCLEOTIDE SEQUENCE [LARGE SCALE GENOMIC DNA]</scope>
</reference>
<name>A0AAV2IIV2_LYMST</name>